<reference evidence="2" key="1">
    <citation type="submission" date="2022-12" db="EMBL/GenBank/DDBJ databases">
        <title>Genome assemblies of Blomia tropicalis.</title>
        <authorList>
            <person name="Cui Y."/>
        </authorList>
    </citation>
    <scope>NUCLEOTIDE SEQUENCE</scope>
    <source>
        <tissue evidence="2">Adult mites</tissue>
    </source>
</reference>
<name>A0A9Q0RLD4_BLOTA</name>
<keyword evidence="3" id="KW-1185">Reference proteome</keyword>
<accession>A0A9Q0RLD4</accession>
<protein>
    <submittedName>
        <fullName evidence="2">Uncharacterized protein</fullName>
    </submittedName>
</protein>
<dbReference type="AlphaFoldDB" id="A0A9Q0RLD4"/>
<feature type="region of interest" description="Disordered" evidence="1">
    <location>
        <begin position="1"/>
        <end position="32"/>
    </location>
</feature>
<gene>
    <name evidence="2" type="ORF">RDWZM_006020</name>
</gene>
<evidence type="ECO:0000313" key="3">
    <source>
        <dbReference type="Proteomes" id="UP001142055"/>
    </source>
</evidence>
<dbReference type="EMBL" id="JAPWDV010000002">
    <property type="protein sequence ID" value="KAJ6220208.1"/>
    <property type="molecule type" value="Genomic_DNA"/>
</dbReference>
<comment type="caution">
    <text evidence="2">The sequence shown here is derived from an EMBL/GenBank/DDBJ whole genome shotgun (WGS) entry which is preliminary data.</text>
</comment>
<evidence type="ECO:0000256" key="1">
    <source>
        <dbReference type="SAM" id="MobiDB-lite"/>
    </source>
</evidence>
<feature type="compositionally biased region" description="Low complexity" evidence="1">
    <location>
        <begin position="1"/>
        <end position="29"/>
    </location>
</feature>
<evidence type="ECO:0000313" key="2">
    <source>
        <dbReference type="EMBL" id="KAJ6220208.1"/>
    </source>
</evidence>
<organism evidence="2 3">
    <name type="scientific">Blomia tropicalis</name>
    <name type="common">Mite</name>
    <dbReference type="NCBI Taxonomy" id="40697"/>
    <lineage>
        <taxon>Eukaryota</taxon>
        <taxon>Metazoa</taxon>
        <taxon>Ecdysozoa</taxon>
        <taxon>Arthropoda</taxon>
        <taxon>Chelicerata</taxon>
        <taxon>Arachnida</taxon>
        <taxon>Acari</taxon>
        <taxon>Acariformes</taxon>
        <taxon>Sarcoptiformes</taxon>
        <taxon>Astigmata</taxon>
        <taxon>Glycyphagoidea</taxon>
        <taxon>Echimyopodidae</taxon>
        <taxon>Blomia</taxon>
    </lineage>
</organism>
<proteinExistence type="predicted"/>
<sequence>MNFETNSSSLSVVNSTTKATAASTATTSSFKQSMFDDHDRHHHILMAISMECKLVCAVDTVDVTSPHIIPLAHSIAADRRH</sequence>
<dbReference type="Proteomes" id="UP001142055">
    <property type="component" value="Chromosome 2"/>
</dbReference>